<dbReference type="AlphaFoldDB" id="A0A2T9X757"/>
<name>A0A2T9X757_9CREN</name>
<sequence length="324" mass="37281">MEKIAVIGGGVSGSYLAYLLSNSGYDVTLFDIKEKYFKPCGDVVPNIYKPKFEWKIKYYIKNFAFYLDGERIYDVSYRNPKWIVIDKPGWINSMREKVNQVISTKADKSKFDLIIDAKGPYDMDRQVVYTTRALIETNEFSDEAILEFNTKFTGFFWIFPDEEGVLNVGAGFIENKNSKDLLLNYIKNKFKDYKILDLRGAPISIGSVKSKSLRIGEARGLVFPMSGEGIRPSAISAEIAYEAITRGKNFDEYLSYNLTKIERRIEIQRRLLDVYMKSSINARKFLLKTFLRNDVLIDAFLEDKLDFEGILESARGIKYGSIVR</sequence>
<dbReference type="SUPFAM" id="SSF51905">
    <property type="entry name" value="FAD/NAD(P)-binding domain"/>
    <property type="match status" value="1"/>
</dbReference>
<dbReference type="Gene3D" id="3.50.50.60">
    <property type="entry name" value="FAD/NAD(P)-binding domain"/>
    <property type="match status" value="2"/>
</dbReference>
<dbReference type="Pfam" id="PF13450">
    <property type="entry name" value="NAD_binding_8"/>
    <property type="match status" value="1"/>
</dbReference>
<evidence type="ECO:0000313" key="2">
    <source>
        <dbReference type="Proteomes" id="UP000245638"/>
    </source>
</evidence>
<reference evidence="1 2" key="1">
    <citation type="journal article" date="2015" name="Appl. Environ. Microbiol.">
        <title>Nanoarchaeota, Their Sulfolobales Host, and Nanoarchaeota Virus Distribution across Yellowstone National Park Hot Springs.</title>
        <authorList>
            <person name="Munson-McGee J.H."/>
            <person name="Field E.K."/>
            <person name="Bateson M."/>
            <person name="Rooney C."/>
            <person name="Stepanauskas R."/>
            <person name="Young M.J."/>
        </authorList>
    </citation>
    <scope>NUCLEOTIDE SEQUENCE [LARGE SCALE GENOMIC DNA]</scope>
    <source>
        <strain evidence="1">SCGC AC-742_N10</strain>
    </source>
</reference>
<organism evidence="1 2">
    <name type="scientific">Acidianus hospitalis</name>
    <dbReference type="NCBI Taxonomy" id="563177"/>
    <lineage>
        <taxon>Archaea</taxon>
        <taxon>Thermoproteota</taxon>
        <taxon>Thermoprotei</taxon>
        <taxon>Sulfolobales</taxon>
        <taxon>Sulfolobaceae</taxon>
        <taxon>Acidianus</taxon>
    </lineage>
</organism>
<dbReference type="EMBL" id="QEFD01000128">
    <property type="protein sequence ID" value="PVU75933.1"/>
    <property type="molecule type" value="Genomic_DNA"/>
</dbReference>
<dbReference type="PANTHER" id="PTHR42685">
    <property type="entry name" value="GERANYLGERANYL DIPHOSPHATE REDUCTASE"/>
    <property type="match status" value="1"/>
</dbReference>
<dbReference type="InterPro" id="IPR050407">
    <property type="entry name" value="Geranylgeranyl_reductase"/>
</dbReference>
<proteinExistence type="predicted"/>
<evidence type="ECO:0000313" key="1">
    <source>
        <dbReference type="EMBL" id="PVU75933.1"/>
    </source>
</evidence>
<comment type="caution">
    <text evidence="1">The sequence shown here is derived from an EMBL/GenBank/DDBJ whole genome shotgun (WGS) entry which is preliminary data.</text>
</comment>
<dbReference type="PANTHER" id="PTHR42685:SF20">
    <property type="entry name" value="HYDROGENASE, PUTATIVE-RELATED"/>
    <property type="match status" value="1"/>
</dbReference>
<accession>A0A2T9X757</accession>
<dbReference type="InterPro" id="IPR036188">
    <property type="entry name" value="FAD/NAD-bd_sf"/>
</dbReference>
<gene>
    <name evidence="1" type="ORF">DDW13_04235</name>
</gene>
<dbReference type="Proteomes" id="UP000245638">
    <property type="component" value="Unassembled WGS sequence"/>
</dbReference>
<protein>
    <submittedName>
        <fullName evidence="1">Dehydrogenase</fullName>
    </submittedName>
</protein>